<keyword evidence="1" id="KW-0812">Transmembrane</keyword>
<gene>
    <name evidence="3" type="primary">LOC106161930</name>
</gene>
<organism evidence="2 3">
    <name type="scientific">Lingula anatina</name>
    <name type="common">Brachiopod</name>
    <name type="synonym">Lingula unguis</name>
    <dbReference type="NCBI Taxonomy" id="7574"/>
    <lineage>
        <taxon>Eukaryota</taxon>
        <taxon>Metazoa</taxon>
        <taxon>Spiralia</taxon>
        <taxon>Lophotrochozoa</taxon>
        <taxon>Brachiopoda</taxon>
        <taxon>Linguliformea</taxon>
        <taxon>Lingulata</taxon>
        <taxon>Lingulida</taxon>
        <taxon>Linguloidea</taxon>
        <taxon>Lingulidae</taxon>
        <taxon>Lingula</taxon>
    </lineage>
</organism>
<accession>A0A1S3I8E1</accession>
<dbReference type="GeneID" id="106161930"/>
<dbReference type="RefSeq" id="XP_013394463.1">
    <property type="nucleotide sequence ID" value="XM_013539009.1"/>
</dbReference>
<reference evidence="3" key="1">
    <citation type="submission" date="2025-08" db="UniProtKB">
        <authorList>
            <consortium name="RefSeq"/>
        </authorList>
    </citation>
    <scope>IDENTIFICATION</scope>
    <source>
        <tissue evidence="3">Gonads</tissue>
    </source>
</reference>
<sequence length="225" mass="25580">MMLDPSKTFAKQCIPKTMSACSTENERCLSPALALLNVGYQLQMALTHSVSLNISGDMLGVCRVFRNYLSYFFHTSSNIAWMFKNEWVLQPRGACSKPTVDQMKMAPYSNVVVIMHRILVLQKQISWYYDGVRMLETMKNRINDILHAKKATVPYNGVEFNVRVILDDTVPCGSNEGLSKVEPPLPDKTAGNSGNPRSYTRWMAFTVIWFTWPVFVHIIICELIS</sequence>
<feature type="transmembrane region" description="Helical" evidence="1">
    <location>
        <begin position="202"/>
        <end position="224"/>
    </location>
</feature>
<evidence type="ECO:0000256" key="1">
    <source>
        <dbReference type="SAM" id="Phobius"/>
    </source>
</evidence>
<dbReference type="InParanoid" id="A0A1S3I8E1"/>
<dbReference type="Proteomes" id="UP000085678">
    <property type="component" value="Unplaced"/>
</dbReference>
<name>A0A1S3I8E1_LINAN</name>
<keyword evidence="2" id="KW-1185">Reference proteome</keyword>
<protein>
    <submittedName>
        <fullName evidence="3">Uncharacterized protein LOC106161930</fullName>
    </submittedName>
</protein>
<evidence type="ECO:0000313" key="2">
    <source>
        <dbReference type="Proteomes" id="UP000085678"/>
    </source>
</evidence>
<keyword evidence="1" id="KW-1133">Transmembrane helix</keyword>
<keyword evidence="1" id="KW-0472">Membrane</keyword>
<proteinExistence type="predicted"/>
<dbReference type="AlphaFoldDB" id="A0A1S3I8E1"/>
<dbReference type="KEGG" id="lak:106161930"/>
<evidence type="ECO:0000313" key="3">
    <source>
        <dbReference type="RefSeq" id="XP_013394463.1"/>
    </source>
</evidence>